<reference evidence="2 3" key="1">
    <citation type="submission" date="2016-10" db="EMBL/GenBank/DDBJ databases">
        <authorList>
            <person name="de Groot N.N."/>
        </authorList>
    </citation>
    <scope>NUCLEOTIDE SEQUENCE [LARGE SCALE GENOMIC DNA]</scope>
    <source>
        <strain evidence="2 3">DSM 19706</strain>
    </source>
</reference>
<keyword evidence="1" id="KW-0732">Signal</keyword>
<accession>A0A1I0HZJ2</accession>
<dbReference type="EMBL" id="FOHK01000019">
    <property type="protein sequence ID" value="SET88671.1"/>
    <property type="molecule type" value="Genomic_DNA"/>
</dbReference>
<proteinExistence type="predicted"/>
<evidence type="ECO:0000256" key="1">
    <source>
        <dbReference type="SAM" id="SignalP"/>
    </source>
</evidence>
<dbReference type="AlphaFoldDB" id="A0A1I0HZJ2"/>
<protein>
    <submittedName>
        <fullName evidence="2">Uncharacterized protein</fullName>
    </submittedName>
</protein>
<dbReference type="Proteomes" id="UP000199308">
    <property type="component" value="Unassembled WGS sequence"/>
</dbReference>
<evidence type="ECO:0000313" key="2">
    <source>
        <dbReference type="EMBL" id="SET88671.1"/>
    </source>
</evidence>
<feature type="signal peptide" evidence="1">
    <location>
        <begin position="1"/>
        <end position="22"/>
    </location>
</feature>
<evidence type="ECO:0000313" key="3">
    <source>
        <dbReference type="Proteomes" id="UP000199308"/>
    </source>
</evidence>
<sequence length="123" mass="13549">MPMKKILVVLFLALISVMKAHASTCNVKKHPDKSLLSITVENNVRHFSIPAEFEGKPLDSIVIWVFPKSGDTPGELAIPITFEIEGKIAKGQFSVSGNFVNLEFLAMYYNGLCGPRLETEIGI</sequence>
<organism evidence="2 3">
    <name type="scientific">Thalassotalea agarivorans</name>
    <name type="common">Thalassomonas agarivorans</name>
    <dbReference type="NCBI Taxonomy" id="349064"/>
    <lineage>
        <taxon>Bacteria</taxon>
        <taxon>Pseudomonadati</taxon>
        <taxon>Pseudomonadota</taxon>
        <taxon>Gammaproteobacteria</taxon>
        <taxon>Alteromonadales</taxon>
        <taxon>Colwelliaceae</taxon>
        <taxon>Thalassotalea</taxon>
    </lineage>
</organism>
<gene>
    <name evidence="2" type="ORF">SAMN05660429_02966</name>
</gene>
<name>A0A1I0HZJ2_THASX</name>
<dbReference type="STRING" id="349064.SAMN05660429_02966"/>
<feature type="chain" id="PRO_5011497876" evidence="1">
    <location>
        <begin position="23"/>
        <end position="123"/>
    </location>
</feature>
<keyword evidence="3" id="KW-1185">Reference proteome</keyword>